<keyword evidence="2" id="KW-1185">Reference proteome</keyword>
<protein>
    <submittedName>
        <fullName evidence="1">Uncharacterized protein</fullName>
    </submittedName>
</protein>
<reference evidence="2" key="1">
    <citation type="journal article" date="2019" name="Int. J. Syst. Evol. Microbiol.">
        <title>The Global Catalogue of Microorganisms (GCM) 10K type strain sequencing project: providing services to taxonomists for standard genome sequencing and annotation.</title>
        <authorList>
            <consortium name="The Broad Institute Genomics Platform"/>
            <consortium name="The Broad Institute Genome Sequencing Center for Infectious Disease"/>
            <person name="Wu L."/>
            <person name="Ma J."/>
        </authorList>
    </citation>
    <scope>NUCLEOTIDE SEQUENCE [LARGE SCALE GENOMIC DNA]</scope>
    <source>
        <strain evidence="2">CECT 7184</strain>
    </source>
</reference>
<evidence type="ECO:0000313" key="1">
    <source>
        <dbReference type="EMBL" id="MFC5711851.1"/>
    </source>
</evidence>
<sequence>MKLERENKRQAQNIENLQGEISRIKDFVPEIISTAKEGFDFFCIKEINREGKYRECIAVFTKDDNLYLKSDAGKDRNFIFEVKGNHLVPLQKYLIETIKRNIQDPGYEEMVLQVLEEKATELEVIEIEGEISFAGDSSNGTLQEVYQKKGYEVYFNEEKTEAFIQKHLQGTQE</sequence>
<dbReference type="Proteomes" id="UP001596142">
    <property type="component" value="Unassembled WGS sequence"/>
</dbReference>
<organism evidence="1 2">
    <name type="scientific">Thalassorhabdus alkalitolerans</name>
    <dbReference type="NCBI Taxonomy" id="2282697"/>
    <lineage>
        <taxon>Bacteria</taxon>
        <taxon>Bacillati</taxon>
        <taxon>Bacillota</taxon>
        <taxon>Bacilli</taxon>
        <taxon>Bacillales</taxon>
        <taxon>Bacillaceae</taxon>
        <taxon>Thalassorhabdus</taxon>
    </lineage>
</organism>
<evidence type="ECO:0000313" key="2">
    <source>
        <dbReference type="Proteomes" id="UP001596142"/>
    </source>
</evidence>
<dbReference type="EMBL" id="JBHSOZ010000003">
    <property type="protein sequence ID" value="MFC5711851.1"/>
    <property type="molecule type" value="Genomic_DNA"/>
</dbReference>
<accession>A0ABW0YJH9</accession>
<comment type="caution">
    <text evidence="1">The sequence shown here is derived from an EMBL/GenBank/DDBJ whole genome shotgun (WGS) entry which is preliminary data.</text>
</comment>
<name>A0ABW0YJH9_9BACI</name>
<proteinExistence type="predicted"/>
<gene>
    <name evidence="1" type="ORF">ACFPU1_03575</name>
</gene>